<reference evidence="2" key="1">
    <citation type="submission" date="2021-04" db="EMBL/GenBank/DDBJ databases">
        <authorList>
            <person name="Chebbi M.A.C M."/>
        </authorList>
    </citation>
    <scope>NUCLEOTIDE SEQUENCE</scope>
</reference>
<comment type="caution">
    <text evidence="2">The sequence shown here is derived from an EMBL/GenBank/DDBJ whole genome shotgun (WGS) entry which is preliminary data.</text>
</comment>
<gene>
    <name evidence="2" type="ORF">HICCMSTLAB_LOCUS5595</name>
</gene>
<evidence type="ECO:0000313" key="2">
    <source>
        <dbReference type="EMBL" id="CAG5090345.1"/>
    </source>
</evidence>
<organism evidence="2 3">
    <name type="scientific">Cotesia congregata</name>
    <name type="common">Parasitoid wasp</name>
    <name type="synonym">Apanteles congregatus</name>
    <dbReference type="NCBI Taxonomy" id="51543"/>
    <lineage>
        <taxon>Eukaryota</taxon>
        <taxon>Metazoa</taxon>
        <taxon>Ecdysozoa</taxon>
        <taxon>Arthropoda</taxon>
        <taxon>Hexapoda</taxon>
        <taxon>Insecta</taxon>
        <taxon>Pterygota</taxon>
        <taxon>Neoptera</taxon>
        <taxon>Endopterygota</taxon>
        <taxon>Hymenoptera</taxon>
        <taxon>Apocrita</taxon>
        <taxon>Ichneumonoidea</taxon>
        <taxon>Braconidae</taxon>
        <taxon>Microgastrinae</taxon>
        <taxon>Cotesia</taxon>
    </lineage>
</organism>
<dbReference type="OrthoDB" id="7705557at2759"/>
<feature type="compositionally biased region" description="Basic and acidic residues" evidence="1">
    <location>
        <begin position="59"/>
        <end position="70"/>
    </location>
</feature>
<evidence type="ECO:0000313" key="3">
    <source>
        <dbReference type="Proteomes" id="UP000786811"/>
    </source>
</evidence>
<evidence type="ECO:0000256" key="1">
    <source>
        <dbReference type="SAM" id="MobiDB-lite"/>
    </source>
</evidence>
<protein>
    <submittedName>
        <fullName evidence="2">Uncharacterized protein</fullName>
    </submittedName>
</protein>
<dbReference type="EMBL" id="CAJNRD030001119">
    <property type="protein sequence ID" value="CAG5090345.1"/>
    <property type="molecule type" value="Genomic_DNA"/>
</dbReference>
<sequence length="276" mass="31250">MGTIPIYCGKHAENKFIVVIKNNFSVSKIMSDRVKKYRALKKYMDNRSQPPNTPSLLIDNDHNTNDHDHNNLSSETIVNSVVNKENNYGAFVSDNESSLSDCVDDSYQSIYPAESEVIISNETDTDSSDSNNQSIAEENVKCEINNSSDIVFEGNLYSSVSSITIKQNYLSSNRPDNIILLKNNKVIIIDQLLTTKTNVEKTPKLNEIYILGRQMLNAGNLFDYPTPSKDVAIRLTELENDKIFQKLSYEDKCNSYISVKSSKNNQRKEEEISVHI</sequence>
<keyword evidence="3" id="KW-1185">Reference proteome</keyword>
<dbReference type="AlphaFoldDB" id="A0A8J2MKR7"/>
<dbReference type="Proteomes" id="UP000786811">
    <property type="component" value="Unassembled WGS sequence"/>
</dbReference>
<accession>A0A8J2MKR7</accession>
<name>A0A8J2MKR7_COTCN</name>
<proteinExistence type="predicted"/>
<feature type="region of interest" description="Disordered" evidence="1">
    <location>
        <begin position="43"/>
        <end position="72"/>
    </location>
</feature>